<keyword evidence="9" id="KW-0732">Signal</keyword>
<evidence type="ECO:0000256" key="9">
    <source>
        <dbReference type="SAM" id="SignalP"/>
    </source>
</evidence>
<name>A0ABS5DYY7_9BURK</name>
<dbReference type="RefSeq" id="WP_210809705.1">
    <property type="nucleotide sequence ID" value="NZ_JAGQDG010000005.1"/>
</dbReference>
<dbReference type="Gene3D" id="3.30.9.10">
    <property type="entry name" value="D-Amino Acid Oxidase, subunit A, domain 2"/>
    <property type="match status" value="2"/>
</dbReference>
<evidence type="ECO:0000256" key="1">
    <source>
        <dbReference type="ARBA" id="ARBA00001974"/>
    </source>
</evidence>
<reference evidence="11 12" key="1">
    <citation type="submission" date="2021-04" db="EMBL/GenBank/DDBJ databases">
        <title>The genome sequence of type strain Ideonella paludis KCTC 32238.</title>
        <authorList>
            <person name="Liu Y."/>
        </authorList>
    </citation>
    <scope>NUCLEOTIDE SEQUENCE [LARGE SCALE GENOMIC DNA]</scope>
    <source>
        <strain evidence="11 12">KCTC 32238</strain>
    </source>
</reference>
<dbReference type="EC" id="1.4.3.3" evidence="6"/>
<evidence type="ECO:0000256" key="7">
    <source>
        <dbReference type="ARBA" id="ARBA00039751"/>
    </source>
</evidence>
<evidence type="ECO:0000313" key="12">
    <source>
        <dbReference type="Proteomes" id="UP000672097"/>
    </source>
</evidence>
<evidence type="ECO:0000256" key="4">
    <source>
        <dbReference type="ARBA" id="ARBA00022827"/>
    </source>
</evidence>
<accession>A0ABS5DYY7</accession>
<proteinExistence type="inferred from homology"/>
<dbReference type="EMBL" id="JAGQDG010000005">
    <property type="protein sequence ID" value="MBQ0936354.1"/>
    <property type="molecule type" value="Genomic_DNA"/>
</dbReference>
<dbReference type="Gene3D" id="3.40.50.720">
    <property type="entry name" value="NAD(P)-binding Rossmann-like Domain"/>
    <property type="match status" value="2"/>
</dbReference>
<evidence type="ECO:0000313" key="11">
    <source>
        <dbReference type="EMBL" id="MBQ0936354.1"/>
    </source>
</evidence>
<sequence>MQRRQLLLSSTQALAASALLPLASSAQAQTTPAPWATPAPLTPVWARPDRIIAVACCTRPFRAQGPRIEAQRLGRQTVVHNYGHGGAGWSLSWGSAQQALRLVQATGATRLGVIGCGAIGLTTARLAQMAGLKVRIYCAERPPEVRSSAATGVWSPESRICTEAQATPAFQSQWEAMARFSFQRFQSLLGLPGEPVMWQDGYFLSDVPFDAELASVPPHDEEPDYPDLEDLIGDIRPRSVLLQPEQHPFAVPHVRRYTQMVFNLPAYTEWLLNGFMRDGGEIITRHFEHPRQLSSLPETTLVNATGWGARALWGDDSLVPVRGQTARLVPQAGVNYGLQWRGHNLFMVSRKDGILVQAQSVGDWGNADATPDRAASVAAVERLAGLFRSG</sequence>
<organism evidence="11 12">
    <name type="scientific">Ideonella paludis</name>
    <dbReference type="NCBI Taxonomy" id="1233411"/>
    <lineage>
        <taxon>Bacteria</taxon>
        <taxon>Pseudomonadati</taxon>
        <taxon>Pseudomonadota</taxon>
        <taxon>Betaproteobacteria</taxon>
        <taxon>Burkholderiales</taxon>
        <taxon>Sphaerotilaceae</taxon>
        <taxon>Ideonella</taxon>
    </lineage>
</organism>
<comment type="caution">
    <text evidence="11">The sequence shown here is derived from an EMBL/GenBank/DDBJ whole genome shotgun (WGS) entry which is preliminary data.</text>
</comment>
<feature type="chain" id="PRO_5046543979" description="D-amino-acid oxidase" evidence="9">
    <location>
        <begin position="29"/>
        <end position="390"/>
    </location>
</feature>
<keyword evidence="4" id="KW-0274">FAD</keyword>
<comment type="cofactor">
    <cofactor evidence="1">
        <name>FAD</name>
        <dbReference type="ChEBI" id="CHEBI:57692"/>
    </cofactor>
</comment>
<keyword evidence="3" id="KW-0285">Flavoprotein</keyword>
<comment type="catalytic activity">
    <reaction evidence="8">
        <text>a D-alpha-amino acid + O2 + H2O = a 2-oxocarboxylate + H2O2 + NH4(+)</text>
        <dbReference type="Rhea" id="RHEA:21816"/>
        <dbReference type="ChEBI" id="CHEBI:15377"/>
        <dbReference type="ChEBI" id="CHEBI:15379"/>
        <dbReference type="ChEBI" id="CHEBI:16240"/>
        <dbReference type="ChEBI" id="CHEBI:28938"/>
        <dbReference type="ChEBI" id="CHEBI:35179"/>
        <dbReference type="ChEBI" id="CHEBI:59871"/>
        <dbReference type="EC" id="1.4.3.3"/>
    </reaction>
    <physiologicalReaction direction="left-to-right" evidence="8">
        <dbReference type="Rhea" id="RHEA:21817"/>
    </physiologicalReaction>
</comment>
<feature type="signal peptide" evidence="9">
    <location>
        <begin position="1"/>
        <end position="28"/>
    </location>
</feature>
<gene>
    <name evidence="11" type="ORF">KAK11_13520</name>
</gene>
<evidence type="ECO:0000256" key="6">
    <source>
        <dbReference type="ARBA" id="ARBA00039101"/>
    </source>
</evidence>
<evidence type="ECO:0000259" key="10">
    <source>
        <dbReference type="Pfam" id="PF01266"/>
    </source>
</evidence>
<dbReference type="PANTHER" id="PTHR11530">
    <property type="entry name" value="D-AMINO ACID OXIDASE"/>
    <property type="match status" value="1"/>
</dbReference>
<evidence type="ECO:0000256" key="5">
    <source>
        <dbReference type="ARBA" id="ARBA00023002"/>
    </source>
</evidence>
<dbReference type="Pfam" id="PF01266">
    <property type="entry name" value="DAO"/>
    <property type="match status" value="1"/>
</dbReference>
<evidence type="ECO:0000256" key="8">
    <source>
        <dbReference type="ARBA" id="ARBA00049547"/>
    </source>
</evidence>
<dbReference type="PROSITE" id="PS00677">
    <property type="entry name" value="DAO"/>
    <property type="match status" value="1"/>
</dbReference>
<feature type="domain" description="FAD dependent oxidoreductase" evidence="10">
    <location>
        <begin position="113"/>
        <end position="381"/>
    </location>
</feature>
<dbReference type="PANTHER" id="PTHR11530:SF11">
    <property type="entry name" value="D-ASPARTATE OXIDASE"/>
    <property type="match status" value="1"/>
</dbReference>
<keyword evidence="5" id="KW-0560">Oxidoreductase</keyword>
<evidence type="ECO:0000256" key="3">
    <source>
        <dbReference type="ARBA" id="ARBA00022630"/>
    </source>
</evidence>
<keyword evidence="12" id="KW-1185">Reference proteome</keyword>
<comment type="similarity">
    <text evidence="2">Belongs to the DAMOX/DASOX family.</text>
</comment>
<evidence type="ECO:0000256" key="2">
    <source>
        <dbReference type="ARBA" id="ARBA00006730"/>
    </source>
</evidence>
<protein>
    <recommendedName>
        <fullName evidence="7">D-amino-acid oxidase</fullName>
        <ecNumber evidence="6">1.4.3.3</ecNumber>
    </recommendedName>
</protein>
<dbReference type="InterPro" id="IPR006076">
    <property type="entry name" value="FAD-dep_OxRdtase"/>
</dbReference>
<dbReference type="SUPFAM" id="SSF51971">
    <property type="entry name" value="Nucleotide-binding domain"/>
    <property type="match status" value="1"/>
</dbReference>
<dbReference type="InterPro" id="IPR023209">
    <property type="entry name" value="DAO"/>
</dbReference>
<dbReference type="Proteomes" id="UP000672097">
    <property type="component" value="Unassembled WGS sequence"/>
</dbReference>
<dbReference type="InterPro" id="IPR006181">
    <property type="entry name" value="D-amino_acid_oxidase_CS"/>
</dbReference>